<name>A0A5M3XJK0_9ACTN</name>
<comment type="caution">
    <text evidence="1">The sequence shown here is derived from an EMBL/GenBank/DDBJ whole genome shotgun (WGS) entry which is preliminary data.</text>
</comment>
<dbReference type="AlphaFoldDB" id="A0A5M3XJK0"/>
<evidence type="ECO:0008006" key="3">
    <source>
        <dbReference type="Google" id="ProtNLM"/>
    </source>
</evidence>
<reference evidence="1 2" key="1">
    <citation type="submission" date="2019-10" db="EMBL/GenBank/DDBJ databases">
        <title>Whole genome shotgun sequence of Acrocarpospora pleiomorpha NBRC 16267.</title>
        <authorList>
            <person name="Ichikawa N."/>
            <person name="Kimura A."/>
            <person name="Kitahashi Y."/>
            <person name="Komaki H."/>
            <person name="Oguchi A."/>
        </authorList>
    </citation>
    <scope>NUCLEOTIDE SEQUENCE [LARGE SCALE GENOMIC DNA]</scope>
    <source>
        <strain evidence="1 2">NBRC 16267</strain>
    </source>
</reference>
<proteinExistence type="predicted"/>
<dbReference type="InterPro" id="IPR011990">
    <property type="entry name" value="TPR-like_helical_dom_sf"/>
</dbReference>
<dbReference type="OrthoDB" id="3261206at2"/>
<dbReference type="InterPro" id="IPR019734">
    <property type="entry name" value="TPR_rpt"/>
</dbReference>
<dbReference type="GO" id="GO:0003729">
    <property type="term" value="F:mRNA binding"/>
    <property type="evidence" value="ECO:0007669"/>
    <property type="project" value="TreeGrafter"/>
</dbReference>
<organism evidence="1 2">
    <name type="scientific">Acrocarpospora pleiomorpha</name>
    <dbReference type="NCBI Taxonomy" id="90975"/>
    <lineage>
        <taxon>Bacteria</taxon>
        <taxon>Bacillati</taxon>
        <taxon>Actinomycetota</taxon>
        <taxon>Actinomycetes</taxon>
        <taxon>Streptosporangiales</taxon>
        <taxon>Streptosporangiaceae</taxon>
        <taxon>Acrocarpospora</taxon>
    </lineage>
</organism>
<gene>
    <name evidence="1" type="ORF">Aple_021890</name>
</gene>
<keyword evidence="2" id="KW-1185">Reference proteome</keyword>
<accession>A0A5M3XJK0</accession>
<dbReference type="SUPFAM" id="SSF48452">
    <property type="entry name" value="TPR-like"/>
    <property type="match status" value="4"/>
</dbReference>
<dbReference type="PANTHER" id="PTHR47938">
    <property type="entry name" value="RESPIRATORY COMPLEX I CHAPERONE (CIA84), PUTATIVE (AFU_ORTHOLOGUE AFUA_2G06020)-RELATED"/>
    <property type="match status" value="1"/>
</dbReference>
<dbReference type="RefSeq" id="WP_155344401.1">
    <property type="nucleotide sequence ID" value="NZ_BAAAHM010000007.1"/>
</dbReference>
<evidence type="ECO:0000313" key="1">
    <source>
        <dbReference type="EMBL" id="GES19293.1"/>
    </source>
</evidence>
<dbReference type="SMART" id="SM00028">
    <property type="entry name" value="TPR"/>
    <property type="match status" value="5"/>
</dbReference>
<protein>
    <recommendedName>
        <fullName evidence="3">NACHT domain-containing protein</fullName>
    </recommendedName>
</protein>
<sequence>MKSTVRYTGDASGGWGSYVNTGSHYGDVHLAVMPPAQSAYREQVEQIFPWRLVGREAELAELTAFCMDDHNPAYVWWQGPAWAGKSALMATFVLNPPPGIRVVSFFITARYAGHSNRNAFLDVVIEQLAELLGQPMPPLLTEATQRGWFGRLLKDAARLCCERGERLVLLVDGLDEDRGVTVGPGAHSIAALLPAVPPEGLRVIVAGRSNPPVPSDVPARHPLRDREIVRVLSLSPEAQVIRDDAERELDHLLYGGQSDRNLLGLLVAAGGGLSSSDLAELTEQATSEVDRHLRAVSGRTFSSRDSRWRPLEGAQVFVLAHEELNATAVAAFGEANLGEYRDMIHAWADRYRDQGWPSGTPEYLLRGYHQLLYASGDLSRMVACAADQARLDRMLDMSGGDAAALAEILACQSTICQQERPDVYAMLLLARTREFLADRNANIPVQLPSVWAELGNPIRAEALARSITNPDSQAKALNALARALIKAGQLDHAKQVAQQADALIRSITDQRSKAQVLSALIVPLTQVGLLDRANQVAQQAETIARSLTSPYHQVQALRGLICALAEAGRPDRAEALARSITDLGSQPRTILDLANTLTNSGQFDRAEALAHSISDRGLQAWALRELTGALAAAGQFDRAEALAQSIADDFHQCRALRALAKALGKDGQLDRVKDVARQATKLTYSIRFPLDSRARELRDLARVLMEAGHFDAAEALARSITDSRFQAQALHDLIGALTPIEQFDRAEVLAQSIADPTYQARALRILASALGKARQLDRATQVAEQAQTIACHISDPESQARALRDLVGAFAKAEQFDRAEAIAQSIADPTHQARALRILASALDEAGQFDRAKQIAQRAQTIPQPSTDAASQAETLTVRARVLARAGELDYARKVARQAERVARSIASPDLHSKTMTTLVRALAETEQFDHAEVFARSITNPNCQAKALTALAMSLSKAGRLDHAVQFAQQAEKIARSITDVKLQSVIFRDLAGVFAQSGQLAQAEALAKFIVDPHILAEAITVIVAHASTSRGHQLLAWALTKVRSDMLLMGIAKGDPSTIVQMAEMMRPKLTPNEDSDIDRVSR</sequence>
<dbReference type="Proteomes" id="UP000377595">
    <property type="component" value="Unassembled WGS sequence"/>
</dbReference>
<dbReference type="EMBL" id="BLAF01000011">
    <property type="protein sequence ID" value="GES19293.1"/>
    <property type="molecule type" value="Genomic_DNA"/>
</dbReference>
<dbReference type="Gene3D" id="1.25.40.10">
    <property type="entry name" value="Tetratricopeptide repeat domain"/>
    <property type="match status" value="6"/>
</dbReference>
<evidence type="ECO:0000313" key="2">
    <source>
        <dbReference type="Proteomes" id="UP000377595"/>
    </source>
</evidence>